<sequence>IIGEKEFQMMGRDTFLVNTGRGALIDEIALAEALTSGRIAGAALDVYEYEPGITTSLLKMDNVVLTPHIGSATYRARKGMAEIAVKNIILTLEGKEPLYRVK</sequence>
<dbReference type="AlphaFoldDB" id="A0A7C0ZEE7"/>
<proteinExistence type="predicted"/>
<dbReference type="InterPro" id="IPR036291">
    <property type="entry name" value="NAD(P)-bd_dom_sf"/>
</dbReference>
<dbReference type="InterPro" id="IPR050223">
    <property type="entry name" value="D-isomer_2-hydroxyacid_DH"/>
</dbReference>
<protein>
    <submittedName>
        <fullName evidence="3">D-glycerate dehydrogenase</fullName>
    </submittedName>
</protein>
<dbReference type="Pfam" id="PF02826">
    <property type="entry name" value="2-Hacid_dh_C"/>
    <property type="match status" value="1"/>
</dbReference>
<name>A0A7C0ZEE7_UNCW3</name>
<feature type="domain" description="D-isomer specific 2-hydroxyacid dehydrogenase NAD-binding" evidence="2">
    <location>
        <begin position="1"/>
        <end position="70"/>
    </location>
</feature>
<feature type="non-terminal residue" evidence="3">
    <location>
        <position position="1"/>
    </location>
</feature>
<keyword evidence="1" id="KW-0560">Oxidoreductase</keyword>
<dbReference type="EMBL" id="DQWE01000210">
    <property type="protein sequence ID" value="HDI83001.1"/>
    <property type="molecule type" value="Genomic_DNA"/>
</dbReference>
<accession>A0A7C0ZEE7</accession>
<dbReference type="PANTHER" id="PTHR10996">
    <property type="entry name" value="2-HYDROXYACID DEHYDROGENASE-RELATED"/>
    <property type="match status" value="1"/>
</dbReference>
<gene>
    <name evidence="3" type="ORF">ENF18_04335</name>
</gene>
<evidence type="ECO:0000256" key="1">
    <source>
        <dbReference type="ARBA" id="ARBA00023002"/>
    </source>
</evidence>
<evidence type="ECO:0000313" key="3">
    <source>
        <dbReference type="EMBL" id="HDI83001.1"/>
    </source>
</evidence>
<dbReference type="GO" id="GO:0051287">
    <property type="term" value="F:NAD binding"/>
    <property type="evidence" value="ECO:0007669"/>
    <property type="project" value="InterPro"/>
</dbReference>
<comment type="caution">
    <text evidence="3">The sequence shown here is derived from an EMBL/GenBank/DDBJ whole genome shotgun (WGS) entry which is preliminary data.</text>
</comment>
<organism evidence="3">
    <name type="scientific">candidate division WOR-3 bacterium</name>
    <dbReference type="NCBI Taxonomy" id="2052148"/>
    <lineage>
        <taxon>Bacteria</taxon>
        <taxon>Bacteria division WOR-3</taxon>
    </lineage>
</organism>
<dbReference type="GO" id="GO:0005829">
    <property type="term" value="C:cytosol"/>
    <property type="evidence" value="ECO:0007669"/>
    <property type="project" value="TreeGrafter"/>
</dbReference>
<dbReference type="GO" id="GO:0030267">
    <property type="term" value="F:glyoxylate reductase (NADPH) activity"/>
    <property type="evidence" value="ECO:0007669"/>
    <property type="project" value="TreeGrafter"/>
</dbReference>
<dbReference type="GO" id="GO:0016618">
    <property type="term" value="F:hydroxypyruvate reductase [NAD(P)H] activity"/>
    <property type="evidence" value="ECO:0007669"/>
    <property type="project" value="TreeGrafter"/>
</dbReference>
<dbReference type="Gene3D" id="3.40.50.720">
    <property type="entry name" value="NAD(P)-binding Rossmann-like Domain"/>
    <property type="match status" value="2"/>
</dbReference>
<dbReference type="Proteomes" id="UP000885847">
    <property type="component" value="Unassembled WGS sequence"/>
</dbReference>
<dbReference type="SUPFAM" id="SSF51735">
    <property type="entry name" value="NAD(P)-binding Rossmann-fold domains"/>
    <property type="match status" value="1"/>
</dbReference>
<evidence type="ECO:0000259" key="2">
    <source>
        <dbReference type="Pfam" id="PF02826"/>
    </source>
</evidence>
<dbReference type="InterPro" id="IPR006140">
    <property type="entry name" value="D-isomer_DH_NAD-bd"/>
</dbReference>
<dbReference type="PANTHER" id="PTHR10996:SF283">
    <property type="entry name" value="GLYOXYLATE_HYDROXYPYRUVATE REDUCTASE B"/>
    <property type="match status" value="1"/>
</dbReference>
<reference evidence="3" key="1">
    <citation type="journal article" date="2020" name="mSystems">
        <title>Genome- and Community-Level Interaction Insights into Carbon Utilization and Element Cycling Functions of Hydrothermarchaeota in Hydrothermal Sediment.</title>
        <authorList>
            <person name="Zhou Z."/>
            <person name="Liu Y."/>
            <person name="Xu W."/>
            <person name="Pan J."/>
            <person name="Luo Z.H."/>
            <person name="Li M."/>
        </authorList>
    </citation>
    <scope>NUCLEOTIDE SEQUENCE [LARGE SCALE GENOMIC DNA]</scope>
    <source>
        <strain evidence="3">HyVt-102</strain>
    </source>
</reference>